<name>A0AAV8WYV9_9CUCU</name>
<comment type="caution">
    <text evidence="2">The sequence shown here is derived from an EMBL/GenBank/DDBJ whole genome shotgun (WGS) entry which is preliminary data.</text>
</comment>
<keyword evidence="3" id="KW-1185">Reference proteome</keyword>
<evidence type="ECO:0000313" key="3">
    <source>
        <dbReference type="Proteomes" id="UP001162156"/>
    </source>
</evidence>
<gene>
    <name evidence="2" type="ORF">NQ314_015679</name>
</gene>
<dbReference type="AlphaFoldDB" id="A0AAV8WYV9"/>
<proteinExistence type="predicted"/>
<dbReference type="Proteomes" id="UP001162156">
    <property type="component" value="Unassembled WGS sequence"/>
</dbReference>
<organism evidence="2 3">
    <name type="scientific">Rhamnusium bicolor</name>
    <dbReference type="NCBI Taxonomy" id="1586634"/>
    <lineage>
        <taxon>Eukaryota</taxon>
        <taxon>Metazoa</taxon>
        <taxon>Ecdysozoa</taxon>
        <taxon>Arthropoda</taxon>
        <taxon>Hexapoda</taxon>
        <taxon>Insecta</taxon>
        <taxon>Pterygota</taxon>
        <taxon>Neoptera</taxon>
        <taxon>Endopterygota</taxon>
        <taxon>Coleoptera</taxon>
        <taxon>Polyphaga</taxon>
        <taxon>Cucujiformia</taxon>
        <taxon>Chrysomeloidea</taxon>
        <taxon>Cerambycidae</taxon>
        <taxon>Lepturinae</taxon>
        <taxon>Rhagiini</taxon>
        <taxon>Rhamnusium</taxon>
    </lineage>
</organism>
<sequence length="70" mass="7649">MKDLAEVMSVNPAPPGPGPPKKTDDKSFFDVSSFTYYKCFFLLKNAGAFKNVMFSVTFNGFNTISAAIAE</sequence>
<evidence type="ECO:0000313" key="2">
    <source>
        <dbReference type="EMBL" id="KAJ8931407.1"/>
    </source>
</evidence>
<protein>
    <submittedName>
        <fullName evidence="2">Uncharacterized protein</fullName>
    </submittedName>
</protein>
<dbReference type="EMBL" id="JANEYF010004350">
    <property type="protein sequence ID" value="KAJ8931407.1"/>
    <property type="molecule type" value="Genomic_DNA"/>
</dbReference>
<reference evidence="2" key="1">
    <citation type="journal article" date="2023" name="Insect Mol. Biol.">
        <title>Genome sequencing provides insights into the evolution of gene families encoding plant cell wall-degrading enzymes in longhorned beetles.</title>
        <authorList>
            <person name="Shin N.R."/>
            <person name="Okamura Y."/>
            <person name="Kirsch R."/>
            <person name="Pauchet Y."/>
        </authorList>
    </citation>
    <scope>NUCLEOTIDE SEQUENCE</scope>
    <source>
        <strain evidence="2">RBIC_L_NR</strain>
    </source>
</reference>
<feature type="region of interest" description="Disordered" evidence="1">
    <location>
        <begin position="1"/>
        <end position="24"/>
    </location>
</feature>
<accession>A0AAV8WYV9</accession>
<evidence type="ECO:0000256" key="1">
    <source>
        <dbReference type="SAM" id="MobiDB-lite"/>
    </source>
</evidence>